<reference evidence="3 4" key="1">
    <citation type="submission" date="2019-12" db="EMBL/GenBank/DDBJ databases">
        <title>Genomic-based taxomic classification of the family Erythrobacteraceae.</title>
        <authorList>
            <person name="Xu L."/>
        </authorList>
    </citation>
    <scope>NUCLEOTIDE SEQUENCE [LARGE SCALE GENOMIC DNA]</scope>
    <source>
        <strain evidence="3 4">MCCC 1K02066</strain>
    </source>
</reference>
<dbReference type="InterPro" id="IPR007963">
    <property type="entry name" value="Peptidase_M61_catalytic"/>
</dbReference>
<evidence type="ECO:0000313" key="3">
    <source>
        <dbReference type="EMBL" id="MXP40391.1"/>
    </source>
</evidence>
<dbReference type="RefSeq" id="WP_160745229.1">
    <property type="nucleotide sequence ID" value="NZ_WTYK01000001.1"/>
</dbReference>
<dbReference type="Gene3D" id="1.10.390.10">
    <property type="entry name" value="Neutral Protease Domain 2"/>
    <property type="match status" value="1"/>
</dbReference>
<comment type="caution">
    <text evidence="3">The sequence shown here is derived from an EMBL/GenBank/DDBJ whole genome shotgun (WGS) entry which is preliminary data.</text>
</comment>
<dbReference type="SUPFAM" id="SSF50156">
    <property type="entry name" value="PDZ domain-like"/>
    <property type="match status" value="1"/>
</dbReference>
<dbReference type="SMART" id="SM00228">
    <property type="entry name" value="PDZ"/>
    <property type="match status" value="1"/>
</dbReference>
<dbReference type="InterPro" id="IPR040756">
    <property type="entry name" value="Peptidase_M61_N"/>
</dbReference>
<sequence>MKTCRALAPLLSALLLTASPAVLAETAVRSAPLAVPISPSIPGPQDVPYPGTIALEIDASDVVRGIYRVRQTVPVPPGQNELILQLPQWLPGNHAPRGPINLIADIRFEVDGKPVRWTRDPVEVHAFHIPLPAGAREVTARFVHTSPLQSGQGRVTMTEEMLNLQWEKMSLYPAGHYVRQIKVTPTVTFPEGWEAFAALDGMRRRGNTVSWATVDYETLVDSPIFAGKHSQVWDLGHNVKLNAVADEPKDLALAPENLATFRKLVDESLALFAAPHFDRYEFLLAMTDELGGIGLEHQRSSENQYQPTTLIEWDKMAWDRNVVAHELVHSWNGKYRRPAGLWTPDYRQPMQDNLLWMYEGQTQFWGQVLAARSGLQPKAIVLGALANSAGYYAGQPGRAWRSVEDTTHDPIINARRPLPYSSLNRNEDYYSEGMLVWLEADQIIREGTGGARGLDDFAAAFFGVNPGDLGQLTYTFEDIVATLNAVHPYDWATFLDERFRLPGRPAPLAGIEKAGYRLVWKEEPNPYAAGREADGTSTSFSYSLGFTLEKDGKITGTEWDSPAFDAGLVAGAQVTAVNGKAYSPEVLKQAITAAKGGKDPIELLVRRDDRYFTVPIAYHGGLRYPWLEPVGAGEQPLDRLLAPRTGAR</sequence>
<dbReference type="PIRSF" id="PIRSF016493">
    <property type="entry name" value="Glycyl_aminpptds"/>
    <property type="match status" value="1"/>
</dbReference>
<keyword evidence="4" id="KW-1185">Reference proteome</keyword>
<dbReference type="PROSITE" id="PS50106">
    <property type="entry name" value="PDZ"/>
    <property type="match status" value="1"/>
</dbReference>
<dbReference type="Proteomes" id="UP000469159">
    <property type="component" value="Unassembled WGS sequence"/>
</dbReference>
<evidence type="ECO:0000256" key="1">
    <source>
        <dbReference type="SAM" id="SignalP"/>
    </source>
</evidence>
<feature type="chain" id="PRO_5026017807" evidence="1">
    <location>
        <begin position="25"/>
        <end position="648"/>
    </location>
</feature>
<organism evidence="3 4">
    <name type="scientific">Croceibacterium soli</name>
    <dbReference type="NCBI Taxonomy" id="1739690"/>
    <lineage>
        <taxon>Bacteria</taxon>
        <taxon>Pseudomonadati</taxon>
        <taxon>Pseudomonadota</taxon>
        <taxon>Alphaproteobacteria</taxon>
        <taxon>Sphingomonadales</taxon>
        <taxon>Erythrobacteraceae</taxon>
        <taxon>Croceibacterium</taxon>
    </lineage>
</organism>
<dbReference type="OrthoDB" id="9778516at2"/>
<proteinExistence type="predicted"/>
<dbReference type="Pfam" id="PF05299">
    <property type="entry name" value="Peptidase_M61"/>
    <property type="match status" value="1"/>
</dbReference>
<feature type="domain" description="PDZ" evidence="2">
    <location>
        <begin position="531"/>
        <end position="609"/>
    </location>
</feature>
<dbReference type="InterPro" id="IPR036034">
    <property type="entry name" value="PDZ_sf"/>
</dbReference>
<dbReference type="InterPro" id="IPR001478">
    <property type="entry name" value="PDZ"/>
</dbReference>
<name>A0A6I4UN70_9SPHN</name>
<feature type="signal peptide" evidence="1">
    <location>
        <begin position="1"/>
        <end position="24"/>
    </location>
</feature>
<dbReference type="InterPro" id="IPR027268">
    <property type="entry name" value="Peptidase_M4/M1_CTD_sf"/>
</dbReference>
<gene>
    <name evidence="3" type="ORF">GRI75_01865</name>
</gene>
<evidence type="ECO:0000313" key="4">
    <source>
        <dbReference type="Proteomes" id="UP000469159"/>
    </source>
</evidence>
<dbReference type="InterPro" id="IPR024191">
    <property type="entry name" value="Peptidase_M61"/>
</dbReference>
<evidence type="ECO:0000259" key="2">
    <source>
        <dbReference type="PROSITE" id="PS50106"/>
    </source>
</evidence>
<dbReference type="AlphaFoldDB" id="A0A6I4UN70"/>
<keyword evidence="1" id="KW-0732">Signal</keyword>
<accession>A0A6I4UN70</accession>
<dbReference type="Gene3D" id="2.30.42.10">
    <property type="match status" value="1"/>
</dbReference>
<protein>
    <submittedName>
        <fullName evidence="3">Peptidase M61</fullName>
    </submittedName>
</protein>
<dbReference type="Pfam" id="PF17899">
    <property type="entry name" value="Peptidase_M61_N"/>
    <property type="match status" value="1"/>
</dbReference>
<dbReference type="Gene3D" id="2.60.40.3650">
    <property type="match status" value="1"/>
</dbReference>
<dbReference type="EMBL" id="WTYK01000001">
    <property type="protein sequence ID" value="MXP40391.1"/>
    <property type="molecule type" value="Genomic_DNA"/>
</dbReference>